<accession>A9NRM0</accession>
<dbReference type="InterPro" id="IPR012337">
    <property type="entry name" value="RNaseH-like_sf"/>
</dbReference>
<evidence type="ECO:0000256" key="3">
    <source>
        <dbReference type="ARBA" id="ARBA00022839"/>
    </source>
</evidence>
<dbReference type="CDD" id="cd06133">
    <property type="entry name" value="ERI-1_3'hExo_like"/>
    <property type="match status" value="1"/>
</dbReference>
<dbReference type="SMART" id="SM00479">
    <property type="entry name" value="EXOIII"/>
    <property type="match status" value="1"/>
</dbReference>
<dbReference type="OMA" id="GSHHLGF"/>
<evidence type="ECO:0000259" key="4">
    <source>
        <dbReference type="SMART" id="SM00479"/>
    </source>
</evidence>
<evidence type="ECO:0000313" key="5">
    <source>
        <dbReference type="EMBL" id="ABK23281.1"/>
    </source>
</evidence>
<dbReference type="InterPro" id="IPR047201">
    <property type="entry name" value="ERI-1_3'hExo-like"/>
</dbReference>
<dbReference type="InterPro" id="IPR036397">
    <property type="entry name" value="RNaseH_sf"/>
</dbReference>
<keyword evidence="3" id="KW-0269">Exonuclease</keyword>
<organism evidence="5">
    <name type="scientific">Picea sitchensis</name>
    <name type="common">Sitka spruce</name>
    <name type="synonym">Pinus sitchensis</name>
    <dbReference type="NCBI Taxonomy" id="3332"/>
    <lineage>
        <taxon>Eukaryota</taxon>
        <taxon>Viridiplantae</taxon>
        <taxon>Streptophyta</taxon>
        <taxon>Embryophyta</taxon>
        <taxon>Tracheophyta</taxon>
        <taxon>Spermatophyta</taxon>
        <taxon>Pinopsida</taxon>
        <taxon>Pinidae</taxon>
        <taxon>Conifers I</taxon>
        <taxon>Pinales</taxon>
        <taxon>Pinaceae</taxon>
        <taxon>Picea</taxon>
    </lineage>
</organism>
<name>A9NRM0_PICSI</name>
<dbReference type="Gene3D" id="3.30.420.10">
    <property type="entry name" value="Ribonuclease H-like superfamily/Ribonuclease H"/>
    <property type="match status" value="1"/>
</dbReference>
<reference evidence="5" key="1">
    <citation type="journal article" date="2008" name="BMC Genomics">
        <title>A conifer genomics resource of 200,000 spruce (Picea spp.) ESTs and 6,464 high-quality, sequence-finished full-length cDNAs for Sitka spruce (Picea sitchensis).</title>
        <authorList>
            <person name="Ralph S.G."/>
            <person name="Chun H.J."/>
            <person name="Kolosova N."/>
            <person name="Cooper D."/>
            <person name="Oddy C."/>
            <person name="Ritland C.E."/>
            <person name="Kirkpatrick R."/>
            <person name="Moore R."/>
            <person name="Barber S."/>
            <person name="Holt R.A."/>
            <person name="Jones S.J."/>
            <person name="Marra M.A."/>
            <person name="Douglas C.J."/>
            <person name="Ritland K."/>
            <person name="Bohlmann J."/>
        </authorList>
    </citation>
    <scope>NUCLEOTIDE SEQUENCE</scope>
    <source>
        <tissue evidence="5">Green portion of the leader tissue</tissue>
    </source>
</reference>
<evidence type="ECO:0000256" key="2">
    <source>
        <dbReference type="ARBA" id="ARBA00022801"/>
    </source>
</evidence>
<feature type="domain" description="Exonuclease" evidence="4">
    <location>
        <begin position="131"/>
        <end position="315"/>
    </location>
</feature>
<dbReference type="GO" id="GO:0003676">
    <property type="term" value="F:nucleic acid binding"/>
    <property type="evidence" value="ECO:0007669"/>
    <property type="project" value="InterPro"/>
</dbReference>
<dbReference type="GO" id="GO:0000175">
    <property type="term" value="F:3'-5'-RNA exonuclease activity"/>
    <property type="evidence" value="ECO:0007669"/>
    <property type="project" value="InterPro"/>
</dbReference>
<evidence type="ECO:0000256" key="1">
    <source>
        <dbReference type="ARBA" id="ARBA00022722"/>
    </source>
</evidence>
<dbReference type="AlphaFoldDB" id="A9NRM0"/>
<dbReference type="Pfam" id="PF00929">
    <property type="entry name" value="RNase_T"/>
    <property type="match status" value="1"/>
</dbReference>
<protein>
    <recommendedName>
        <fullName evidence="4">Exonuclease domain-containing protein</fullName>
    </recommendedName>
</protein>
<dbReference type="PANTHER" id="PTHR23044">
    <property type="entry name" value="3'-5' EXONUCLEASE ERI1-RELATED"/>
    <property type="match status" value="1"/>
</dbReference>
<dbReference type="EMBL" id="EF083949">
    <property type="protein sequence ID" value="ABK23281.1"/>
    <property type="molecule type" value="mRNA"/>
</dbReference>
<proteinExistence type="evidence at transcript level"/>
<dbReference type="PANTHER" id="PTHR23044:SF61">
    <property type="entry name" value="3'-5' EXORIBONUCLEASE 1-RELATED"/>
    <property type="match status" value="1"/>
</dbReference>
<keyword evidence="1" id="KW-0540">Nuclease</keyword>
<dbReference type="InterPro" id="IPR013520">
    <property type="entry name" value="Ribonucl_H"/>
</dbReference>
<dbReference type="InterPro" id="IPR051274">
    <property type="entry name" value="3-5_Exoribonuclease"/>
</dbReference>
<dbReference type="SUPFAM" id="SSF53098">
    <property type="entry name" value="Ribonuclease H-like"/>
    <property type="match status" value="1"/>
</dbReference>
<keyword evidence="2" id="KW-0378">Hydrolase</keyword>
<sequence>MAMTIGNISTWAIPKLKLKFTSIPTANAIVFSSTRRVSSVNATNSNVLLFSSQPHRQTNTNERTLSFTDSETFQETKKPKYWKPMCLYYTQNKCTKMDDPEHLEKFSHHYSSRLQVGSDDLKNLQPQQVDYFLVLDLEGKVEILEFPVVMIDAHSLEFVDAFHRFVRPIKMSEKRVEEYIDGKYGKLRLDRVWHDTSIPFAEMLQQFENWLRHHQLWEKGALTLHRAAFVTCGNWDVKTKIPEQCQVSGIKLPPYFMEWINLKDVYLNFYNHRAAGMMAMLKGLSMPIIGSHHVGIDDAQNITRILQRMLVDGALMQITAKRTGMGSSGVKFMFKNRI</sequence>